<feature type="transmembrane region" description="Helical" evidence="1">
    <location>
        <begin position="43"/>
        <end position="71"/>
    </location>
</feature>
<dbReference type="InterPro" id="IPR002123">
    <property type="entry name" value="Plipid/glycerol_acylTrfase"/>
</dbReference>
<dbReference type="PANTHER" id="PTHR22753">
    <property type="entry name" value="TRANSMEMBRANE PROTEIN 68"/>
    <property type="match status" value="1"/>
</dbReference>
<dbReference type="GO" id="GO:0016020">
    <property type="term" value="C:membrane"/>
    <property type="evidence" value="ECO:0007669"/>
    <property type="project" value="TreeGrafter"/>
</dbReference>
<dbReference type="GeneTree" id="ENSGT00390000011782"/>
<name>A0A2K5D0N6_AOTNA</name>
<reference evidence="3" key="1">
    <citation type="submission" date="2025-08" db="UniProtKB">
        <authorList>
            <consortium name="Ensembl"/>
        </authorList>
    </citation>
    <scope>IDENTIFICATION</scope>
</reference>
<sequence>MIDQNQTCGAGQDSVPYMICLIHILEEWFGVEQLEDYFNFANYLLWVFTPLILLVLPYFTIFLLYLTIIFLHIYKRKNVLKEAYSHNLWDGARKTVATLWDGHAAVWHGYEVHGMEKIPEDGPALIIFYHGAIPIDFYYFMAKIFIHKGRTCRVVADHFVFKIPGFSLLLDVFCALHGPREKCVEILRSGHLLAISPGGVREALISDETYNIVWGHRKGFAQVAIDAKVVSCIKLIIKVV</sequence>
<evidence type="ECO:0000259" key="2">
    <source>
        <dbReference type="Pfam" id="PF01553"/>
    </source>
</evidence>
<dbReference type="Proteomes" id="UP000233020">
    <property type="component" value="Unplaced"/>
</dbReference>
<keyword evidence="1" id="KW-0812">Transmembrane</keyword>
<dbReference type="Ensembl" id="ENSANAT00000032325.1">
    <property type="protein sequence ID" value="ENSANAP00000014491.1"/>
    <property type="gene ID" value="ENSANAG00000025144.1"/>
</dbReference>
<protein>
    <submittedName>
        <fullName evidence="3">Transmembrane protein 68</fullName>
    </submittedName>
</protein>
<keyword evidence="1" id="KW-0472">Membrane</keyword>
<dbReference type="AlphaFoldDB" id="A0A2K5D0N6"/>
<dbReference type="Pfam" id="PF01553">
    <property type="entry name" value="Acyltransferase"/>
    <property type="match status" value="1"/>
</dbReference>
<dbReference type="PANTHER" id="PTHR22753:SF14">
    <property type="entry name" value="MONOACYLGLYCEROL_DIACYLGLYCEROL O-ACYLTRANSFERASE"/>
    <property type="match status" value="1"/>
</dbReference>
<dbReference type="SUPFAM" id="SSF69593">
    <property type="entry name" value="Glycerol-3-phosphate (1)-acyltransferase"/>
    <property type="match status" value="1"/>
</dbReference>
<gene>
    <name evidence="3" type="primary">TMEM68</name>
</gene>
<keyword evidence="1" id="KW-1133">Transmembrane helix</keyword>
<reference evidence="3" key="2">
    <citation type="submission" date="2025-09" db="UniProtKB">
        <authorList>
            <consortium name="Ensembl"/>
        </authorList>
    </citation>
    <scope>IDENTIFICATION</scope>
</reference>
<evidence type="ECO:0000256" key="1">
    <source>
        <dbReference type="SAM" id="Phobius"/>
    </source>
</evidence>
<dbReference type="GO" id="GO:0016746">
    <property type="term" value="F:acyltransferase activity"/>
    <property type="evidence" value="ECO:0007669"/>
    <property type="project" value="InterPro"/>
</dbReference>
<accession>A0A2K5D0N6</accession>
<keyword evidence="4" id="KW-1185">Reference proteome</keyword>
<feature type="domain" description="Phospholipid/glycerol acyltransferase" evidence="2">
    <location>
        <begin position="111"/>
        <end position="229"/>
    </location>
</feature>
<evidence type="ECO:0000313" key="3">
    <source>
        <dbReference type="Ensembl" id="ENSANAP00000014491.1"/>
    </source>
</evidence>
<organism evidence="3 4">
    <name type="scientific">Aotus nancymaae</name>
    <name type="common">Ma's night monkey</name>
    <dbReference type="NCBI Taxonomy" id="37293"/>
    <lineage>
        <taxon>Eukaryota</taxon>
        <taxon>Metazoa</taxon>
        <taxon>Chordata</taxon>
        <taxon>Craniata</taxon>
        <taxon>Vertebrata</taxon>
        <taxon>Euteleostomi</taxon>
        <taxon>Mammalia</taxon>
        <taxon>Eutheria</taxon>
        <taxon>Euarchontoglires</taxon>
        <taxon>Primates</taxon>
        <taxon>Haplorrhini</taxon>
        <taxon>Platyrrhini</taxon>
        <taxon>Aotidae</taxon>
        <taxon>Aotus</taxon>
    </lineage>
</organism>
<proteinExistence type="predicted"/>
<evidence type="ECO:0000313" key="4">
    <source>
        <dbReference type="Proteomes" id="UP000233020"/>
    </source>
</evidence>
<dbReference type="CDD" id="cd07987">
    <property type="entry name" value="LPLAT_MGAT-like"/>
    <property type="match status" value="1"/>
</dbReference>